<organism evidence="2 3">
    <name type="scientific">Parachaetomium inaequale</name>
    <dbReference type="NCBI Taxonomy" id="2588326"/>
    <lineage>
        <taxon>Eukaryota</taxon>
        <taxon>Fungi</taxon>
        <taxon>Dikarya</taxon>
        <taxon>Ascomycota</taxon>
        <taxon>Pezizomycotina</taxon>
        <taxon>Sordariomycetes</taxon>
        <taxon>Sordariomycetidae</taxon>
        <taxon>Sordariales</taxon>
        <taxon>Chaetomiaceae</taxon>
        <taxon>Parachaetomium</taxon>
    </lineage>
</organism>
<feature type="compositionally biased region" description="Acidic residues" evidence="1">
    <location>
        <begin position="141"/>
        <end position="158"/>
    </location>
</feature>
<dbReference type="AlphaFoldDB" id="A0AAN6PI47"/>
<reference evidence="3" key="1">
    <citation type="journal article" date="2023" name="Mol. Phylogenet. Evol.">
        <title>Genome-scale phylogeny and comparative genomics of the fungal order Sordariales.</title>
        <authorList>
            <person name="Hensen N."/>
            <person name="Bonometti L."/>
            <person name="Westerberg I."/>
            <person name="Brannstrom I.O."/>
            <person name="Guillou S."/>
            <person name="Cros-Aarteil S."/>
            <person name="Calhoun S."/>
            <person name="Haridas S."/>
            <person name="Kuo A."/>
            <person name="Mondo S."/>
            <person name="Pangilinan J."/>
            <person name="Riley R."/>
            <person name="LaButti K."/>
            <person name="Andreopoulos B."/>
            <person name="Lipzen A."/>
            <person name="Chen C."/>
            <person name="Yan M."/>
            <person name="Daum C."/>
            <person name="Ng V."/>
            <person name="Clum A."/>
            <person name="Steindorff A."/>
            <person name="Ohm R.A."/>
            <person name="Martin F."/>
            <person name="Silar P."/>
            <person name="Natvig D.O."/>
            <person name="Lalanne C."/>
            <person name="Gautier V."/>
            <person name="Ament-Velasquez S.L."/>
            <person name="Kruys A."/>
            <person name="Hutchinson M.I."/>
            <person name="Powell A.J."/>
            <person name="Barry K."/>
            <person name="Miller A.N."/>
            <person name="Grigoriev I.V."/>
            <person name="Debuchy R."/>
            <person name="Gladieux P."/>
            <person name="Hiltunen Thoren M."/>
            <person name="Johannesson H."/>
        </authorList>
    </citation>
    <scope>NUCLEOTIDE SEQUENCE [LARGE SCALE GENOMIC DNA]</scope>
    <source>
        <strain evidence="3">CBS 284.82</strain>
    </source>
</reference>
<evidence type="ECO:0000313" key="3">
    <source>
        <dbReference type="Proteomes" id="UP001303115"/>
    </source>
</evidence>
<evidence type="ECO:0000256" key="1">
    <source>
        <dbReference type="SAM" id="MobiDB-lite"/>
    </source>
</evidence>
<evidence type="ECO:0000313" key="2">
    <source>
        <dbReference type="EMBL" id="KAK4041306.1"/>
    </source>
</evidence>
<dbReference type="Proteomes" id="UP001303115">
    <property type="component" value="Unassembled WGS sequence"/>
</dbReference>
<sequence>MEHHFDNCPHRDPTWSKTARDESDFNFLVRNRGSMPPIRSVVSWPELAAHLDRASRDGYPATKAFVLAHFHANKRKFGRFPTTHPRPMPFLEDPWTLTIDNVRKHLADLLETEVYVPLPRADRADVREKAAPNEGSKADGDDTIMGDDGDDDDLEDDLGALGKALDSIISNDPAEVPLPPQHQAEVDDLDREDEIDYDDSD</sequence>
<proteinExistence type="predicted"/>
<accession>A0AAN6PI47</accession>
<comment type="caution">
    <text evidence="2">The sequence shown here is derived from an EMBL/GenBank/DDBJ whole genome shotgun (WGS) entry which is preliminary data.</text>
</comment>
<gene>
    <name evidence="2" type="ORF">C8A01DRAFT_14922</name>
</gene>
<dbReference type="EMBL" id="MU854359">
    <property type="protein sequence ID" value="KAK4041306.1"/>
    <property type="molecule type" value="Genomic_DNA"/>
</dbReference>
<feature type="compositionally biased region" description="Basic and acidic residues" evidence="1">
    <location>
        <begin position="125"/>
        <end position="140"/>
    </location>
</feature>
<name>A0AAN6PI47_9PEZI</name>
<feature type="compositionally biased region" description="Acidic residues" evidence="1">
    <location>
        <begin position="186"/>
        <end position="201"/>
    </location>
</feature>
<protein>
    <submittedName>
        <fullName evidence="2">Uncharacterized protein</fullName>
    </submittedName>
</protein>
<feature type="region of interest" description="Disordered" evidence="1">
    <location>
        <begin position="125"/>
        <end position="201"/>
    </location>
</feature>
<keyword evidence="3" id="KW-1185">Reference proteome</keyword>